<feature type="transmembrane region" description="Helical" evidence="9">
    <location>
        <begin position="437"/>
        <end position="459"/>
    </location>
</feature>
<dbReference type="GO" id="GO:0046961">
    <property type="term" value="F:proton-transporting ATPase activity, rotational mechanism"/>
    <property type="evidence" value="ECO:0007669"/>
    <property type="project" value="InterPro"/>
</dbReference>
<feature type="transmembrane region" description="Helical" evidence="9">
    <location>
        <begin position="471"/>
        <end position="496"/>
    </location>
</feature>
<dbReference type="GO" id="GO:0007035">
    <property type="term" value="P:vacuolar acidification"/>
    <property type="evidence" value="ECO:0007669"/>
    <property type="project" value="TreeGrafter"/>
</dbReference>
<evidence type="ECO:0000313" key="11">
    <source>
        <dbReference type="Proteomes" id="UP000633365"/>
    </source>
</evidence>
<dbReference type="PANTHER" id="PTHR11629">
    <property type="entry name" value="VACUOLAR PROTON ATPASES"/>
    <property type="match status" value="1"/>
</dbReference>
<evidence type="ECO:0000256" key="4">
    <source>
        <dbReference type="ARBA" id="ARBA00022692"/>
    </source>
</evidence>
<evidence type="ECO:0000256" key="5">
    <source>
        <dbReference type="ARBA" id="ARBA00022989"/>
    </source>
</evidence>
<protein>
    <submittedName>
        <fullName evidence="10">ATPase</fullName>
    </submittedName>
</protein>
<feature type="transmembrane region" description="Helical" evidence="9">
    <location>
        <begin position="388"/>
        <end position="409"/>
    </location>
</feature>
<dbReference type="Pfam" id="PF01496">
    <property type="entry name" value="V_ATPase_I"/>
    <property type="match status" value="2"/>
</dbReference>
<dbReference type="InterPro" id="IPR002490">
    <property type="entry name" value="V-ATPase_116kDa_su"/>
</dbReference>
<keyword evidence="3" id="KW-0813">Transport</keyword>
<gene>
    <name evidence="10" type="ORF">JKK62_09850</name>
</gene>
<dbReference type="GO" id="GO:0051117">
    <property type="term" value="F:ATPase binding"/>
    <property type="evidence" value="ECO:0007669"/>
    <property type="project" value="TreeGrafter"/>
</dbReference>
<reference evidence="10" key="1">
    <citation type="submission" date="2021-01" db="EMBL/GenBank/DDBJ databases">
        <title>Genome public.</title>
        <authorList>
            <person name="Liu C."/>
            <person name="Sun Q."/>
        </authorList>
    </citation>
    <scope>NUCLEOTIDE SEQUENCE</scope>
    <source>
        <strain evidence="10">M6</strain>
    </source>
</reference>
<proteinExistence type="inferred from homology"/>
<dbReference type="AlphaFoldDB" id="A0A934WS64"/>
<feature type="transmembrane region" description="Helical" evidence="9">
    <location>
        <begin position="347"/>
        <end position="376"/>
    </location>
</feature>
<keyword evidence="8" id="KW-0175">Coiled coil</keyword>
<comment type="similarity">
    <text evidence="2">Belongs to the V-ATPase 116 kDa subunit family.</text>
</comment>
<keyword evidence="4 9" id="KW-0812">Transmembrane</keyword>
<keyword evidence="6" id="KW-0406">Ion transport</keyword>
<dbReference type="Proteomes" id="UP000633365">
    <property type="component" value="Unassembled WGS sequence"/>
</dbReference>
<keyword evidence="7 9" id="KW-0472">Membrane</keyword>
<evidence type="ECO:0000256" key="6">
    <source>
        <dbReference type="ARBA" id="ARBA00023065"/>
    </source>
</evidence>
<organism evidence="10 11">
    <name type="scientific">Ruminococcus difficilis</name>
    <dbReference type="NCBI Taxonomy" id="2763069"/>
    <lineage>
        <taxon>Bacteria</taxon>
        <taxon>Bacillati</taxon>
        <taxon>Bacillota</taxon>
        <taxon>Clostridia</taxon>
        <taxon>Eubacteriales</taxon>
        <taxon>Oscillospiraceae</taxon>
        <taxon>Ruminococcus</taxon>
    </lineage>
</organism>
<comment type="subcellular location">
    <subcellularLocation>
        <location evidence="1">Membrane</location>
        <topology evidence="1">Multi-pass membrane protein</topology>
    </subcellularLocation>
</comment>
<dbReference type="PANTHER" id="PTHR11629:SF63">
    <property type="entry name" value="V-TYPE PROTON ATPASE SUBUNIT A"/>
    <property type="match status" value="1"/>
</dbReference>
<evidence type="ECO:0000256" key="1">
    <source>
        <dbReference type="ARBA" id="ARBA00004141"/>
    </source>
</evidence>
<evidence type="ECO:0000256" key="8">
    <source>
        <dbReference type="SAM" id="Coils"/>
    </source>
</evidence>
<dbReference type="RefSeq" id="WP_201427752.1">
    <property type="nucleotide sequence ID" value="NZ_JAEQMG010000100.1"/>
</dbReference>
<evidence type="ECO:0000256" key="9">
    <source>
        <dbReference type="SAM" id="Phobius"/>
    </source>
</evidence>
<evidence type="ECO:0000313" key="10">
    <source>
        <dbReference type="EMBL" id="MBK6088942.1"/>
    </source>
</evidence>
<evidence type="ECO:0000256" key="3">
    <source>
        <dbReference type="ARBA" id="ARBA00022448"/>
    </source>
</evidence>
<evidence type="ECO:0000256" key="7">
    <source>
        <dbReference type="ARBA" id="ARBA00023136"/>
    </source>
</evidence>
<comment type="caution">
    <text evidence="10">The sequence shown here is derived from an EMBL/GenBank/DDBJ whole genome shotgun (WGS) entry which is preliminary data.</text>
</comment>
<accession>A0A934WS64</accession>
<dbReference type="EMBL" id="JAEQMG010000100">
    <property type="protein sequence ID" value="MBK6088942.1"/>
    <property type="molecule type" value="Genomic_DNA"/>
</dbReference>
<dbReference type="GO" id="GO:0033179">
    <property type="term" value="C:proton-transporting V-type ATPase, V0 domain"/>
    <property type="evidence" value="ECO:0007669"/>
    <property type="project" value="InterPro"/>
</dbReference>
<sequence>MAVSSMQAVNVIGLMEYIDEVITVLGESGVFHPDEVSNFYTDLQEFTHLQTKNSYAEPLTNLKAALNQTKRRFPLTDVSDFSPTFEELDSFSKETTADIDALIDERESAAARCREAKHNLSTAEHFAGLDVQIQEVLKMKYMKAHFGRLPKDSVQKLEAYKDNEYVDFAVCTEDKTHCWGVYFAPAEQAEEIDKIFEGLYFEPTDLVGENETPSEKIEGYKKEIPLLEKKTKEAQKKLDRYLSENAERITRYLSKLEELYLYASIRNKALQHNNSFIIVGWIPTENMKQMKKRLKKIKSVELDFSDAKNEMDKRPPVKLKNSFLAKPFEFYTEMYGVPKYNEIDPTLFIAITYVVIFGIMFADLGQGFCLAIAGMLMWKLKKMPIGKILFPCGISSMVFGTLFGSVFGFEHLLDPMFRLFGFEEKPFEVMASQNTNLIILGAIGIGVFLLIVAMFLNVYTSFRQKNFGRALFSTSGIAGIIFYCSLVFGLTAEIFLGMHVMTLPYILGLVVLPFLLIFFAEPLGDLVNGEKDWQPESWGGYIVENLFESIEVLLGYVTNTMSFLRVGAFVLVHAGMMLVVFVLAETVGGAGYWIIVVIGNALVMVLEALLVAIQVLRLEYYEMFSRFYSGEGRPFEPVKINVE</sequence>
<feature type="transmembrane region" description="Helical" evidence="9">
    <location>
        <begin position="563"/>
        <end position="584"/>
    </location>
</feature>
<feature type="coiled-coil region" evidence="8">
    <location>
        <begin position="217"/>
        <end position="244"/>
    </location>
</feature>
<keyword evidence="11" id="KW-1185">Reference proteome</keyword>
<keyword evidence="5 9" id="KW-1133">Transmembrane helix</keyword>
<name>A0A934WS64_9FIRM</name>
<dbReference type="GO" id="GO:0016471">
    <property type="term" value="C:vacuolar proton-transporting V-type ATPase complex"/>
    <property type="evidence" value="ECO:0007669"/>
    <property type="project" value="TreeGrafter"/>
</dbReference>
<feature type="transmembrane region" description="Helical" evidence="9">
    <location>
        <begin position="590"/>
        <end position="616"/>
    </location>
</feature>
<feature type="transmembrane region" description="Helical" evidence="9">
    <location>
        <begin position="502"/>
        <end position="520"/>
    </location>
</feature>
<evidence type="ECO:0000256" key="2">
    <source>
        <dbReference type="ARBA" id="ARBA00009904"/>
    </source>
</evidence>